<name>A0A2K8Z9V7_9BACT</name>
<sequence length="88" mass="9435">MGIIATPFVLSVAGQTTLDELVSKGKDSVSKLNRARVLPFSYQGQHPEQNSNLLGISLTQFITCENAIERTDCNELSAKNPGPASLAM</sequence>
<reference evidence="1 2" key="1">
    <citation type="submission" date="2017-11" db="EMBL/GenBank/DDBJ databases">
        <title>Taxonomic description and genome sequences of Spirosoma HA7 sp. nov., isolated from pollen microhabitat of Corylus avellana.</title>
        <authorList>
            <person name="Ambika Manirajan B."/>
            <person name="Suarez C."/>
            <person name="Ratering S."/>
            <person name="Geissler-Plaum R."/>
            <person name="Cardinale M."/>
            <person name="Sylvia S."/>
        </authorList>
    </citation>
    <scope>NUCLEOTIDE SEQUENCE [LARGE SCALE GENOMIC DNA]</scope>
    <source>
        <strain evidence="1 2">HA7</strain>
    </source>
</reference>
<protein>
    <submittedName>
        <fullName evidence="1">Uncharacterized protein</fullName>
    </submittedName>
</protein>
<keyword evidence="2" id="KW-1185">Reference proteome</keyword>
<evidence type="ECO:0000313" key="2">
    <source>
        <dbReference type="Proteomes" id="UP000232883"/>
    </source>
</evidence>
<accession>A0A2K8Z9V7</accession>
<organism evidence="1 2">
    <name type="scientific">Spirosoma pollinicola</name>
    <dbReference type="NCBI Taxonomy" id="2057025"/>
    <lineage>
        <taxon>Bacteria</taxon>
        <taxon>Pseudomonadati</taxon>
        <taxon>Bacteroidota</taxon>
        <taxon>Cytophagia</taxon>
        <taxon>Cytophagales</taxon>
        <taxon>Cytophagaceae</taxon>
        <taxon>Spirosoma</taxon>
    </lineage>
</organism>
<dbReference type="Proteomes" id="UP000232883">
    <property type="component" value="Chromosome"/>
</dbReference>
<proteinExistence type="predicted"/>
<dbReference type="KEGG" id="spir:CWM47_35345"/>
<gene>
    <name evidence="1" type="ORF">CWM47_35345</name>
</gene>
<dbReference type="EMBL" id="CP025096">
    <property type="protein sequence ID" value="AUD06663.1"/>
    <property type="molecule type" value="Genomic_DNA"/>
</dbReference>
<evidence type="ECO:0000313" key="1">
    <source>
        <dbReference type="EMBL" id="AUD06663.1"/>
    </source>
</evidence>
<dbReference type="AlphaFoldDB" id="A0A2K8Z9V7"/>